<reference evidence="3 4" key="1">
    <citation type="journal article" date="2013" name="Genome Announc.">
        <title>Draft Genome Sequence of Methylophaga lonarensis MPLT, a Haloalkaliphilic (Non-Methane-Utilizing) Methylotroph.</title>
        <authorList>
            <person name="Shetty S.A."/>
            <person name="Marathe N.P."/>
            <person name="Munot H."/>
            <person name="Antony C.P."/>
            <person name="Dhotre D.P."/>
            <person name="Murrell J.C."/>
            <person name="Shouche Y.S."/>
        </authorList>
    </citation>
    <scope>NUCLEOTIDE SEQUENCE [LARGE SCALE GENOMIC DNA]</scope>
    <source>
        <strain evidence="3 4">MPL</strain>
    </source>
</reference>
<evidence type="ECO:0000256" key="2">
    <source>
        <dbReference type="SAM" id="Phobius"/>
    </source>
</evidence>
<dbReference type="PATRIC" id="fig|1286106.3.peg.1727"/>
<gene>
    <name evidence="3" type="ORF">MPL1_08594</name>
</gene>
<protein>
    <submittedName>
        <fullName evidence="3">Uncharacterized protein</fullName>
    </submittedName>
</protein>
<keyword evidence="4" id="KW-1185">Reference proteome</keyword>
<evidence type="ECO:0000256" key="1">
    <source>
        <dbReference type="SAM" id="MobiDB-lite"/>
    </source>
</evidence>
<comment type="caution">
    <text evidence="3">The sequence shown here is derived from an EMBL/GenBank/DDBJ whole genome shotgun (WGS) entry which is preliminary data.</text>
</comment>
<dbReference type="EMBL" id="APHR01000042">
    <property type="protein sequence ID" value="EMR12790.1"/>
    <property type="molecule type" value="Genomic_DNA"/>
</dbReference>
<keyword evidence="2" id="KW-0812">Transmembrane</keyword>
<dbReference type="STRING" id="1286106.MPL1_08594"/>
<keyword evidence="2" id="KW-0472">Membrane</keyword>
<evidence type="ECO:0000313" key="4">
    <source>
        <dbReference type="Proteomes" id="UP000012019"/>
    </source>
</evidence>
<proteinExistence type="predicted"/>
<keyword evidence="2" id="KW-1133">Transmembrane helix</keyword>
<organism evidence="3 4">
    <name type="scientific">Methylophaga lonarensis MPL</name>
    <dbReference type="NCBI Taxonomy" id="1286106"/>
    <lineage>
        <taxon>Bacteria</taxon>
        <taxon>Pseudomonadati</taxon>
        <taxon>Pseudomonadota</taxon>
        <taxon>Gammaproteobacteria</taxon>
        <taxon>Thiotrichales</taxon>
        <taxon>Piscirickettsiaceae</taxon>
        <taxon>Methylophaga</taxon>
    </lineage>
</organism>
<feature type="region of interest" description="Disordered" evidence="1">
    <location>
        <begin position="89"/>
        <end position="109"/>
    </location>
</feature>
<dbReference type="RefSeq" id="WP_009726694.1">
    <property type="nucleotide sequence ID" value="NZ_APHR01000042.1"/>
</dbReference>
<dbReference type="AlphaFoldDB" id="M7PG01"/>
<evidence type="ECO:0000313" key="3">
    <source>
        <dbReference type="EMBL" id="EMR12790.1"/>
    </source>
</evidence>
<feature type="transmembrane region" description="Helical" evidence="2">
    <location>
        <begin position="32"/>
        <end position="60"/>
    </location>
</feature>
<sequence length="109" mass="12665">MANGSNSKVRQMLGQWQRRWQKSQTGNILARLLAWVILGIAMLMSLFLLIFLLMISWLLIPVMIYRARRRAAAMQSGFNSRQAHSRAHVIEGEVVHREQTDRDVNRGKY</sequence>
<dbReference type="Proteomes" id="UP000012019">
    <property type="component" value="Unassembled WGS sequence"/>
</dbReference>
<accession>M7PG01</accession>
<name>M7PG01_9GAMM</name>